<dbReference type="Proteomes" id="UP000003752">
    <property type="component" value="Unassembled WGS sequence"/>
</dbReference>
<comment type="caution">
    <text evidence="1">The sequence shown here is derived from an EMBL/GenBank/DDBJ whole genome shotgun (WGS) entry which is preliminary data.</text>
</comment>
<dbReference type="HOGENOM" id="CLU_3253207_0_0_9"/>
<protein>
    <submittedName>
        <fullName evidence="1">Uncharacterized protein</fullName>
    </submittedName>
</protein>
<evidence type="ECO:0000313" key="2">
    <source>
        <dbReference type="Proteomes" id="UP000003752"/>
    </source>
</evidence>
<organism evidence="1 2">
    <name type="scientific">Lentilactobacillus hilgardii (strain ATCC 8290 / DSM 20176 / CCUG 30140 / JCM 1155 / KCTC 3500 / NBRC 15886 / NCIMB 8040 / NRRL B-1843 / 9)</name>
    <dbReference type="NCBI Taxonomy" id="1423757"/>
    <lineage>
        <taxon>Bacteria</taxon>
        <taxon>Bacillati</taxon>
        <taxon>Bacillota</taxon>
        <taxon>Bacilli</taxon>
        <taxon>Lactobacillales</taxon>
        <taxon>Lactobacillaceae</taxon>
        <taxon>Lentilactobacillus</taxon>
    </lineage>
</organism>
<dbReference type="EMBL" id="ACGP01000187">
    <property type="protein sequence ID" value="EEI23619.1"/>
    <property type="molecule type" value="Genomic_DNA"/>
</dbReference>
<reference evidence="1 2" key="1">
    <citation type="submission" date="2009-01" db="EMBL/GenBank/DDBJ databases">
        <authorList>
            <person name="Qin X."/>
            <person name="Bachman B."/>
            <person name="Battles P."/>
            <person name="Bell A."/>
            <person name="Bess C."/>
            <person name="Bickham C."/>
            <person name="Chaboub L."/>
            <person name="Chen D."/>
            <person name="Coyle M."/>
            <person name="Deiros D.R."/>
            <person name="Dinh H."/>
            <person name="Forbes L."/>
            <person name="Fowler G."/>
            <person name="Francisco L."/>
            <person name="Fu Q."/>
            <person name="Gubbala S."/>
            <person name="Hale W."/>
            <person name="Han Y."/>
            <person name="Hemphill L."/>
            <person name="Highlander S.K."/>
            <person name="Hirani K."/>
            <person name="Hogues M."/>
            <person name="Jackson L."/>
            <person name="Jakkamsetti A."/>
            <person name="Javaid M."/>
            <person name="Jiang H."/>
            <person name="Korchina V."/>
            <person name="Kovar C."/>
            <person name="Lara F."/>
            <person name="Lee S."/>
            <person name="Mata R."/>
            <person name="Mathew T."/>
            <person name="Moen C."/>
            <person name="Morales K."/>
            <person name="Munidasa M."/>
            <person name="Nazareth L."/>
            <person name="Ngo R."/>
            <person name="Nguyen L."/>
            <person name="Okwuonu G."/>
            <person name="Ongeri F."/>
            <person name="Patil S."/>
            <person name="Petrosino J."/>
            <person name="Pham C."/>
            <person name="Pham P."/>
            <person name="Pu L.-L."/>
            <person name="Puazo M."/>
            <person name="Raj R."/>
            <person name="Reid J."/>
            <person name="Rouhana J."/>
            <person name="Saada N."/>
            <person name="Shang Y."/>
            <person name="Simmons D."/>
            <person name="Thornton R."/>
            <person name="Warren J."/>
            <person name="Weissenberger G."/>
            <person name="Zhang J."/>
            <person name="Zhang L."/>
            <person name="Zhou C."/>
            <person name="Zhu D."/>
            <person name="Muzny D."/>
            <person name="Worley K."/>
            <person name="Gibbs R."/>
        </authorList>
    </citation>
    <scope>NUCLEOTIDE SEQUENCE [LARGE SCALE GENOMIC DNA]</scope>
    <source>
        <strain evidence="2">ATCC 8290 / DSM 20176 / CCUG 30140 / JCM 1155 / KCTC 3500 / NBRC 15886 / NCIMB 8040 / NRRL B-1843 / 9</strain>
    </source>
</reference>
<keyword evidence="2" id="KW-1185">Reference proteome</keyword>
<proteinExistence type="predicted"/>
<name>C0XLY3_LENH9</name>
<gene>
    <name evidence="1" type="ORF">HMPREF0519_2244</name>
</gene>
<evidence type="ECO:0000313" key="1">
    <source>
        <dbReference type="EMBL" id="EEI23619.1"/>
    </source>
</evidence>
<sequence>MTDDPIFGTQNENAVMSLRSFTEAVLQKNARFYLTDYLNEDR</sequence>
<dbReference type="AlphaFoldDB" id="C0XLY3"/>
<accession>C0XLY3</accession>